<gene>
    <name evidence="1" type="ORF">AgaP_AGAP011668</name>
</gene>
<reference evidence="1" key="1">
    <citation type="journal article" date="2002" name="Science">
        <title>The genome sequence of the malaria mosquito Anopheles gambiae.</title>
        <authorList>
            <person name="Holt R.A."/>
            <person name="Subramanian G.M."/>
            <person name="Halpern A."/>
            <person name="Sutton G.G."/>
            <person name="Charlab R."/>
            <person name="Nusskern D.R."/>
            <person name="Wincker P."/>
            <person name="Clark A.G."/>
            <person name="Ribeiro J.M."/>
            <person name="Wides R."/>
            <person name="Salzberg S.L."/>
            <person name="Loftus B."/>
            <person name="Yandell M."/>
            <person name="Majoros W.H."/>
            <person name="Rusch D.B."/>
            <person name="Lai Z."/>
            <person name="Kraft C.L."/>
            <person name="Abril J.F."/>
            <person name="Anthouard V."/>
            <person name="Arensburger P."/>
            <person name="Atkinson P.W."/>
            <person name="Baden H."/>
            <person name="de Berardinis V."/>
            <person name="Baldwin D."/>
            <person name="Benes V."/>
            <person name="Biedler J."/>
            <person name="Blass C."/>
            <person name="Bolanos R."/>
            <person name="Boscus D."/>
            <person name="Barnstead M."/>
            <person name="Cai S."/>
            <person name="Center A."/>
            <person name="Chaturverdi K."/>
            <person name="Christophides G.K."/>
            <person name="Chrystal M.A."/>
            <person name="Clamp M."/>
            <person name="Cravchik A."/>
            <person name="Curwen V."/>
            <person name="Dana A."/>
            <person name="Delcher A."/>
            <person name="Dew I."/>
            <person name="Evans C.A."/>
            <person name="Flanigan M."/>
            <person name="Grundschober-Freimoser A."/>
            <person name="Friedli L."/>
            <person name="Gu Z."/>
            <person name="Guan P."/>
            <person name="Guigo R."/>
            <person name="Hillenmeyer M.E."/>
            <person name="Hladun S.L."/>
            <person name="Hogan J.R."/>
            <person name="Hong Y.S."/>
            <person name="Hoover J."/>
            <person name="Jaillon O."/>
            <person name="Ke Z."/>
            <person name="Kodira C."/>
            <person name="Kokoza E."/>
            <person name="Koutsos A."/>
            <person name="Letunic I."/>
            <person name="Levitsky A."/>
            <person name="Liang Y."/>
            <person name="Lin J.J."/>
            <person name="Lobo N.F."/>
            <person name="Lopez J.R."/>
            <person name="Malek J.A."/>
            <person name="McIntosh T.C."/>
            <person name="Meister S."/>
            <person name="Miller J."/>
            <person name="Mobarry C."/>
            <person name="Mongin E."/>
            <person name="Murphy S.D."/>
            <person name="O'Brochta D.A."/>
            <person name="Pfannkoch C."/>
            <person name="Qi R."/>
            <person name="Regier M.A."/>
            <person name="Remington K."/>
            <person name="Shao H."/>
            <person name="Sharakhova M.V."/>
            <person name="Sitter C.D."/>
            <person name="Shetty J."/>
            <person name="Smith T.J."/>
            <person name="Strong R."/>
            <person name="Sun J."/>
            <person name="Thomasova D."/>
            <person name="Ton L.Q."/>
            <person name="Topalis P."/>
            <person name="Tu Z."/>
            <person name="Unger M.F."/>
            <person name="Walenz B."/>
            <person name="Wang A."/>
            <person name="Wang J."/>
            <person name="Wang M."/>
            <person name="Wang X."/>
            <person name="Woodford K.J."/>
            <person name="Wortman J.R."/>
            <person name="Wu M."/>
            <person name="Yao A."/>
            <person name="Zdobnov E.M."/>
            <person name="Zhang H."/>
            <person name="Zhao Q."/>
            <person name="Zhao S."/>
            <person name="Zhu S.C."/>
            <person name="Zhimulev I."/>
            <person name="Coluzzi M."/>
            <person name="della Torre A."/>
            <person name="Roth C.W."/>
            <person name="Louis C."/>
            <person name="Kalush F."/>
            <person name="Mural R.J."/>
            <person name="Myers E.W."/>
            <person name="Adams M.D."/>
            <person name="Smith H.O."/>
            <person name="Broder S."/>
            <person name="Gardner M.J."/>
            <person name="Fraser C.M."/>
            <person name="Birney E."/>
            <person name="Bork P."/>
            <person name="Brey P.T."/>
            <person name="Venter J.C."/>
            <person name="Weissenbach J."/>
            <person name="Kafatos F.C."/>
            <person name="Collins F.H."/>
            <person name="Hoffman S.L."/>
        </authorList>
    </citation>
    <scope>NUCLEOTIDE SEQUENCE [LARGE SCALE GENOMIC DNA]</scope>
    <source>
        <strain evidence="1">PEST</strain>
    </source>
</reference>
<reference evidence="1" key="2">
    <citation type="submission" date="2002-03" db="EMBL/GenBank/DDBJ databases">
        <authorList>
            <consortium name="The Anopheles Genome Sequencing Consortium"/>
        </authorList>
    </citation>
    <scope>NUCLEOTIDE SEQUENCE</scope>
    <source>
        <strain evidence="1">PEST</strain>
    </source>
</reference>
<evidence type="ECO:0000313" key="1">
    <source>
        <dbReference type="EMBL" id="EAL38907.2"/>
    </source>
</evidence>
<dbReference type="KEGG" id="aga:3291402"/>
<reference evidence="1" key="3">
    <citation type="journal article" date="2004" name="Trends Parasitol.">
        <title>The Anopheles gambiae genome: an update.</title>
        <authorList>
            <person name="Mongin E."/>
            <person name="Louis C."/>
            <person name="Holt R.A."/>
            <person name="Birney E."/>
            <person name="Collins F.H."/>
        </authorList>
    </citation>
    <scope>NUCLEOTIDE SEQUENCE</scope>
    <source>
        <strain evidence="1">PEST</strain>
    </source>
</reference>
<organism evidence="1">
    <name type="scientific">Anopheles gambiae</name>
    <name type="common">African malaria mosquito</name>
    <dbReference type="NCBI Taxonomy" id="7165"/>
    <lineage>
        <taxon>Eukaryota</taxon>
        <taxon>Metazoa</taxon>
        <taxon>Ecdysozoa</taxon>
        <taxon>Arthropoda</taxon>
        <taxon>Hexapoda</taxon>
        <taxon>Insecta</taxon>
        <taxon>Pterygota</taxon>
        <taxon>Neoptera</taxon>
        <taxon>Endopterygota</taxon>
        <taxon>Diptera</taxon>
        <taxon>Nematocera</taxon>
        <taxon>Culicoidea</taxon>
        <taxon>Culicidae</taxon>
        <taxon>Anophelinae</taxon>
        <taxon>Anopheles</taxon>
    </lineage>
</organism>
<sequence length="180" mass="20389">MAIEYKQMPVPSVLGSPLMMPVSYGESTHYFLYGMDNNVPGEYNRSIFGPYLFDTVQSADLEWVVENVREHERQTSLPSTLTNGRVNLKPVQQASKSSLFNFNTCGKLSSNFPMPWVGKRLSNAPFFNESSCLVTLISDWYVVGPADCFEDHSQKFVLVFGDTNETAFKECFKTKNYESC</sequence>
<feature type="non-terminal residue" evidence="1">
    <location>
        <position position="180"/>
    </location>
</feature>
<name>Q5TMJ0_ANOGA</name>
<dbReference type="AlphaFoldDB" id="Q5TMJ0"/>
<reference evidence="1" key="4">
    <citation type="journal article" date="2007" name="Genome Biol.">
        <title>Update of the Anopheles gambiae PEST genome assembly.</title>
        <authorList>
            <person name="Sharakhova M.V."/>
            <person name="Hammond M.P."/>
            <person name="Lobo N.F."/>
            <person name="Krzywinski J."/>
            <person name="Unger M.F."/>
            <person name="Hillenmeyer M.E."/>
            <person name="Bruggner R.V."/>
            <person name="Birney E."/>
            <person name="Collins F.H."/>
        </authorList>
    </citation>
    <scope>NUCLEOTIDE SEQUENCE</scope>
    <source>
        <strain evidence="1">PEST</strain>
    </source>
</reference>
<accession>Q5TMJ0</accession>
<comment type="caution">
    <text evidence="1">The sequence shown here is derived from an EMBL/GenBank/DDBJ whole genome shotgun (WGS) entry which is preliminary data.</text>
</comment>
<dbReference type="PaxDb" id="7165-AGAP011668-PA"/>
<dbReference type="EMBL" id="AAAB01008986">
    <property type="protein sequence ID" value="EAL38907.2"/>
    <property type="molecule type" value="Genomic_DNA"/>
</dbReference>
<protein>
    <submittedName>
        <fullName evidence="1">AGAP011668-PA</fullName>
    </submittedName>
</protein>
<dbReference type="HOGENOM" id="CLU_1499909_0_0_1"/>
<reference evidence="1" key="5">
    <citation type="submission" date="2011-05" db="EMBL/GenBank/DDBJ databases">
        <authorList>
            <consortium name="VectorBase"/>
        </authorList>
    </citation>
    <scope>NUCLEOTIDE SEQUENCE</scope>
    <source>
        <strain evidence="1">PEST</strain>
    </source>
</reference>
<proteinExistence type="predicted"/>